<keyword evidence="1" id="KW-0378">Hydrolase</keyword>
<gene>
    <name evidence="2" type="ORF">ALC57_10385</name>
</gene>
<evidence type="ECO:0000313" key="3">
    <source>
        <dbReference type="Proteomes" id="UP000078492"/>
    </source>
</evidence>
<dbReference type="InterPro" id="IPR036365">
    <property type="entry name" value="PGBD-like_sf"/>
</dbReference>
<keyword evidence="3" id="KW-1185">Reference proteome</keyword>
<sequence>MTSFFTSNDVILTSACYQGTTTTTTRTTASTAATNRESIDTEVILYLQKYDYLSKAGNNTQLSFEEGKLKQAISLFQEHYQIQGDGTLNNYTLYQMRKPRCGLPGIYEHNIGRRKWAKTYLTWNFQLADPHTLQTTEFAFSLCVKR</sequence>
<dbReference type="PANTHER" id="PTHR10201">
    <property type="entry name" value="MATRIX METALLOPROTEINASE"/>
    <property type="match status" value="1"/>
</dbReference>
<dbReference type="Proteomes" id="UP000078492">
    <property type="component" value="Unassembled WGS sequence"/>
</dbReference>
<name>A0A151J482_9HYME</name>
<keyword evidence="1" id="KW-0645">Protease</keyword>
<reference evidence="2 3" key="1">
    <citation type="submission" date="2015-09" db="EMBL/GenBank/DDBJ databases">
        <title>Trachymyrmex cornetzi WGS genome.</title>
        <authorList>
            <person name="Nygaard S."/>
            <person name="Hu H."/>
            <person name="Boomsma J."/>
            <person name="Zhang G."/>
        </authorList>
    </citation>
    <scope>NUCLEOTIDE SEQUENCE [LARGE SCALE GENOMIC DNA]</scope>
    <source>
        <strain evidence="2">Tcor2-1</strain>
        <tissue evidence="2">Whole body</tissue>
    </source>
</reference>
<organism evidence="2 3">
    <name type="scientific">Trachymyrmex cornetzi</name>
    <dbReference type="NCBI Taxonomy" id="471704"/>
    <lineage>
        <taxon>Eukaryota</taxon>
        <taxon>Metazoa</taxon>
        <taxon>Ecdysozoa</taxon>
        <taxon>Arthropoda</taxon>
        <taxon>Hexapoda</taxon>
        <taxon>Insecta</taxon>
        <taxon>Pterygota</taxon>
        <taxon>Neoptera</taxon>
        <taxon>Endopterygota</taxon>
        <taxon>Hymenoptera</taxon>
        <taxon>Apocrita</taxon>
        <taxon>Aculeata</taxon>
        <taxon>Formicoidea</taxon>
        <taxon>Formicidae</taxon>
        <taxon>Myrmicinae</taxon>
        <taxon>Trachymyrmex</taxon>
    </lineage>
</organism>
<evidence type="ECO:0000313" key="2">
    <source>
        <dbReference type="EMBL" id="KYN17330.1"/>
    </source>
</evidence>
<dbReference type="GO" id="GO:0008237">
    <property type="term" value="F:metallopeptidase activity"/>
    <property type="evidence" value="ECO:0007669"/>
    <property type="project" value="UniProtKB-KW"/>
</dbReference>
<keyword evidence="1" id="KW-0482">Metalloprotease</keyword>
<dbReference type="Gene3D" id="3.40.390.10">
    <property type="entry name" value="Collagenase (Catalytic Domain)"/>
    <property type="match status" value="1"/>
</dbReference>
<dbReference type="SUPFAM" id="SSF47090">
    <property type="entry name" value="PGBD-like"/>
    <property type="match status" value="1"/>
</dbReference>
<dbReference type="STRING" id="471704.A0A151J482"/>
<dbReference type="InterPro" id="IPR024079">
    <property type="entry name" value="MetalloPept_cat_dom_sf"/>
</dbReference>
<dbReference type="PANTHER" id="PTHR10201:SF323">
    <property type="entry name" value="MATRIX METALLOPROTEINASE-21"/>
    <property type="match status" value="1"/>
</dbReference>
<accession>A0A151J482</accession>
<dbReference type="AlphaFoldDB" id="A0A151J482"/>
<evidence type="ECO:0000256" key="1">
    <source>
        <dbReference type="ARBA" id="ARBA00023049"/>
    </source>
</evidence>
<dbReference type="EMBL" id="KQ980176">
    <property type="protein sequence ID" value="KYN17330.1"/>
    <property type="molecule type" value="Genomic_DNA"/>
</dbReference>
<protein>
    <submittedName>
        <fullName evidence="2">Matrix metalloproteinase-16</fullName>
    </submittedName>
</protein>
<proteinExistence type="predicted"/>